<feature type="binding site" evidence="13">
    <location>
        <begin position="40"/>
        <end position="44"/>
    </location>
    <ligand>
        <name>NAD(+)</name>
        <dbReference type="ChEBI" id="CHEBI:57540"/>
    </ligand>
</feature>
<dbReference type="GO" id="GO:0006281">
    <property type="term" value="P:DNA repair"/>
    <property type="evidence" value="ECO:0007669"/>
    <property type="project" value="UniProtKB-KW"/>
</dbReference>
<dbReference type="GO" id="GO:0003911">
    <property type="term" value="F:DNA ligase (NAD+) activity"/>
    <property type="evidence" value="ECO:0007669"/>
    <property type="project" value="UniProtKB-UniRule"/>
</dbReference>
<evidence type="ECO:0000256" key="13">
    <source>
        <dbReference type="HAMAP-Rule" id="MF_01588"/>
    </source>
</evidence>
<dbReference type="EMBL" id="AGBF01000073">
    <property type="protein sequence ID" value="EGX57918.1"/>
    <property type="molecule type" value="Genomic_DNA"/>
</dbReference>
<comment type="cofactor">
    <cofactor evidence="13">
        <name>Mg(2+)</name>
        <dbReference type="ChEBI" id="CHEBI:18420"/>
    </cofactor>
    <cofactor evidence="13">
        <name>Mn(2+)</name>
        <dbReference type="ChEBI" id="CHEBI:29035"/>
    </cofactor>
</comment>
<dbReference type="Gene3D" id="6.20.10.30">
    <property type="match status" value="1"/>
</dbReference>
<comment type="caution">
    <text evidence="13">Lacks conserved residue(s) required for the propagation of feature annotation.</text>
</comment>
<evidence type="ECO:0000313" key="16">
    <source>
        <dbReference type="Proteomes" id="UP000004217"/>
    </source>
</evidence>
<dbReference type="FunFam" id="2.40.50.140:FF:000012">
    <property type="entry name" value="DNA ligase"/>
    <property type="match status" value="1"/>
</dbReference>
<dbReference type="InterPro" id="IPR013839">
    <property type="entry name" value="DNAligase_adenylation"/>
</dbReference>
<dbReference type="PROSITE" id="PS01055">
    <property type="entry name" value="DNA_LIGASE_N1"/>
    <property type="match status" value="1"/>
</dbReference>
<dbReference type="Pfam" id="PF01653">
    <property type="entry name" value="DNA_ligase_aden"/>
    <property type="match status" value="1"/>
</dbReference>
<feature type="domain" description="BRCT" evidence="14">
    <location>
        <begin position="595"/>
        <end position="678"/>
    </location>
</feature>
<feature type="binding site" evidence="13">
    <location>
        <position position="323"/>
    </location>
    <ligand>
        <name>NAD(+)</name>
        <dbReference type="ChEBI" id="CHEBI:57540"/>
    </ligand>
</feature>
<keyword evidence="10 13" id="KW-0234">DNA repair</keyword>
<keyword evidence="3 13" id="KW-0436">Ligase</keyword>
<dbReference type="Pfam" id="PF03120">
    <property type="entry name" value="OB_DNA_ligase"/>
    <property type="match status" value="1"/>
</dbReference>
<dbReference type="NCBIfam" id="NF005932">
    <property type="entry name" value="PRK07956.1"/>
    <property type="match status" value="1"/>
</dbReference>
<dbReference type="InterPro" id="IPR036420">
    <property type="entry name" value="BRCT_dom_sf"/>
</dbReference>
<dbReference type="InterPro" id="IPR013840">
    <property type="entry name" value="DNAligase_N"/>
</dbReference>
<keyword evidence="13" id="KW-0464">Manganese</keyword>
<reference evidence="15 16" key="1">
    <citation type="submission" date="2011-08" db="EMBL/GenBank/DDBJ databases">
        <authorList>
            <person name="Lin Y."/>
            <person name="Hao X."/>
            <person name="Johnstone L."/>
            <person name="Miller S.J."/>
            <person name="Wei G."/>
            <person name="Rensing C."/>
        </authorList>
    </citation>
    <scope>NUCLEOTIDE SEQUENCE [LARGE SCALE GENOMIC DNA]</scope>
    <source>
        <strain evidence="15 16">K42</strain>
    </source>
</reference>
<evidence type="ECO:0000256" key="3">
    <source>
        <dbReference type="ARBA" id="ARBA00022598"/>
    </source>
</evidence>
<dbReference type="SUPFAM" id="SSF56091">
    <property type="entry name" value="DNA ligase/mRNA capping enzyme, catalytic domain"/>
    <property type="match status" value="1"/>
</dbReference>
<dbReference type="OrthoDB" id="9759736at2"/>
<feature type="binding site" evidence="13">
    <location>
        <position position="420"/>
    </location>
    <ligand>
        <name>Zn(2+)</name>
        <dbReference type="ChEBI" id="CHEBI:29105"/>
    </ligand>
</feature>
<accession>G2GEX7</accession>
<dbReference type="CDD" id="cd00114">
    <property type="entry name" value="LIGANc"/>
    <property type="match status" value="1"/>
</dbReference>
<evidence type="ECO:0000256" key="6">
    <source>
        <dbReference type="ARBA" id="ARBA00022763"/>
    </source>
</evidence>
<comment type="catalytic activity">
    <reaction evidence="11 13">
        <text>NAD(+) + (deoxyribonucleotide)n-3'-hydroxyl + 5'-phospho-(deoxyribonucleotide)m = (deoxyribonucleotide)n+m + AMP + beta-nicotinamide D-nucleotide.</text>
        <dbReference type="EC" id="6.5.1.2"/>
    </reaction>
</comment>
<dbReference type="InterPro" id="IPR012340">
    <property type="entry name" value="NA-bd_OB-fold"/>
</dbReference>
<feature type="binding site" evidence="13">
    <location>
        <position position="120"/>
    </location>
    <ligand>
        <name>NAD(+)</name>
        <dbReference type="ChEBI" id="CHEBI:57540"/>
    </ligand>
</feature>
<dbReference type="Pfam" id="PF00533">
    <property type="entry name" value="BRCT"/>
    <property type="match status" value="1"/>
</dbReference>
<dbReference type="SMART" id="SM00532">
    <property type="entry name" value="LIGANc"/>
    <property type="match status" value="1"/>
</dbReference>
<dbReference type="NCBIfam" id="TIGR00575">
    <property type="entry name" value="dnlj"/>
    <property type="match status" value="1"/>
</dbReference>
<feature type="binding site" evidence="13">
    <location>
        <begin position="88"/>
        <end position="89"/>
    </location>
    <ligand>
        <name>NAD(+)</name>
        <dbReference type="ChEBI" id="CHEBI:57540"/>
    </ligand>
</feature>
<dbReference type="SUPFAM" id="SSF50249">
    <property type="entry name" value="Nucleic acid-binding proteins"/>
    <property type="match status" value="1"/>
</dbReference>
<evidence type="ECO:0000259" key="14">
    <source>
        <dbReference type="PROSITE" id="PS50172"/>
    </source>
</evidence>
<sequence length="683" mass="72190">MTTLPAETVLSSPAQYKDAVRQAREAAAAYYGGGESSLDDASYDQLLRAIEAWEKDHPETVAADSPTGKVGAGTAPVGDITHTTRLLSLDNVFNPEGLVSWGASVERRLGRPVTGGWAIDLKMDGAAVAARYRKGRLERLITRGNGTHGEDVSHVIGTIVGLPIQLDAPLTFEVRGEVLFSREQFEHANMVRAEHGAKVFPNPRNATSGTLRAKNRPYELPMTFWAYGAVELDGEAFLPENATHAEILQAVADAGVQTTAHTPAGLHVFATLAEVQQQVDAIAALRPSLPFDIDGAVIRANDTAEQAAVGVGSRFPHWAIAYKYPAVERMTTLKAVIWEVGRTGVIAPTAELEPVEVGGTIVTRATLHNPADIRRRDLHLGDTVTVRRAGDVIPQVQAPVVALRPGSAEPVPLPEVCPNCGSEINKAQERWRCVKGTACRLPALIEYAAGRDQLDIDGLGSKYVNALVESGAVTDLGDLFSLTVEQLTAASGSAKRGAKLAEQIEAAKALPLNRIFCALGILGTGRSMSRRIAAYFRTMDAIRAADADALRWVEGIGPEKAPVIVEQVADMAPVIAKLIAAGVNMEEPEPETTGPGEGPLAGKTVVVTGKMTGVLDGYGRSDMNALIERAGGRAGSSVNSKTDFLVAAEANGKPSSKAAKAADLGVNVLTPEAFAELVADFIG</sequence>
<dbReference type="SUPFAM" id="SSF52113">
    <property type="entry name" value="BRCT domain"/>
    <property type="match status" value="1"/>
</dbReference>
<keyword evidence="9 13" id="KW-0520">NAD</keyword>
<dbReference type="PIRSF" id="PIRSF001604">
    <property type="entry name" value="LigA"/>
    <property type="match status" value="1"/>
</dbReference>
<dbReference type="Proteomes" id="UP000004217">
    <property type="component" value="Unassembled WGS sequence"/>
</dbReference>
<feature type="binding site" evidence="13">
    <location>
        <position position="143"/>
    </location>
    <ligand>
        <name>NAD(+)</name>
        <dbReference type="ChEBI" id="CHEBI:57540"/>
    </ligand>
</feature>
<feature type="binding site" evidence="13">
    <location>
        <position position="439"/>
    </location>
    <ligand>
        <name>Zn(2+)</name>
        <dbReference type="ChEBI" id="CHEBI:29105"/>
    </ligand>
</feature>
<comment type="caution">
    <text evidence="15">The sequence shown here is derived from an EMBL/GenBank/DDBJ whole genome shotgun (WGS) entry which is preliminary data.</text>
</comment>
<keyword evidence="4 13" id="KW-0235">DNA replication</keyword>
<dbReference type="Gene3D" id="1.10.150.20">
    <property type="entry name" value="5' to 3' exonuclease, C-terminal subdomain"/>
    <property type="match status" value="2"/>
</dbReference>
<dbReference type="InterPro" id="IPR004150">
    <property type="entry name" value="NAD_DNA_ligase_OB"/>
</dbReference>
<comment type="similarity">
    <text evidence="12 13">Belongs to the NAD-dependent DNA ligase family. LigA subfamily.</text>
</comment>
<dbReference type="HAMAP" id="MF_01588">
    <property type="entry name" value="DNA_ligase_A"/>
    <property type="match status" value="1"/>
</dbReference>
<evidence type="ECO:0000256" key="1">
    <source>
        <dbReference type="ARBA" id="ARBA00012722"/>
    </source>
</evidence>
<feature type="binding site" evidence="13">
    <location>
        <position position="177"/>
    </location>
    <ligand>
        <name>NAD(+)</name>
        <dbReference type="ChEBI" id="CHEBI:57540"/>
    </ligand>
</feature>
<evidence type="ECO:0000256" key="10">
    <source>
        <dbReference type="ARBA" id="ARBA00023204"/>
    </source>
</evidence>
<dbReference type="GO" id="GO:0046872">
    <property type="term" value="F:metal ion binding"/>
    <property type="evidence" value="ECO:0007669"/>
    <property type="project" value="UniProtKB-KW"/>
</dbReference>
<keyword evidence="7 13" id="KW-0862">Zinc</keyword>
<evidence type="ECO:0000256" key="4">
    <source>
        <dbReference type="ARBA" id="ARBA00022705"/>
    </source>
</evidence>
<dbReference type="AlphaFoldDB" id="G2GEX7"/>
<keyword evidence="6 13" id="KW-0227">DNA damage</keyword>
<evidence type="ECO:0000256" key="11">
    <source>
        <dbReference type="ARBA" id="ARBA00034005"/>
    </source>
</evidence>
<dbReference type="GO" id="GO:0006260">
    <property type="term" value="P:DNA replication"/>
    <property type="evidence" value="ECO:0007669"/>
    <property type="project" value="UniProtKB-KW"/>
</dbReference>
<evidence type="ECO:0000256" key="8">
    <source>
        <dbReference type="ARBA" id="ARBA00022842"/>
    </source>
</evidence>
<dbReference type="InterPro" id="IPR041663">
    <property type="entry name" value="DisA/LigA_HHH"/>
</dbReference>
<proteinExistence type="inferred from homology"/>
<feature type="active site" description="N6-AMP-lysine intermediate" evidence="13">
    <location>
        <position position="122"/>
    </location>
</feature>
<keyword evidence="5 13" id="KW-0479">Metal-binding</keyword>
<dbReference type="SUPFAM" id="SSF47781">
    <property type="entry name" value="RuvA domain 2-like"/>
    <property type="match status" value="1"/>
</dbReference>
<comment type="function">
    <text evidence="13">DNA ligase that catalyzes the formation of phosphodiester linkages between 5'-phosphoryl and 3'-hydroxyl groups in double-stranded DNA using NAD as a coenzyme and as the energy source for the reaction. It is essential for DNA replication and repair of damaged DNA.</text>
</comment>
<organism evidence="15 16">
    <name type="scientific">Streptomyces zinciresistens K42</name>
    <dbReference type="NCBI Taxonomy" id="700597"/>
    <lineage>
        <taxon>Bacteria</taxon>
        <taxon>Bacillati</taxon>
        <taxon>Actinomycetota</taxon>
        <taxon>Actinomycetes</taxon>
        <taxon>Kitasatosporales</taxon>
        <taxon>Streptomycetaceae</taxon>
        <taxon>Streptomyces</taxon>
    </lineage>
</organism>
<evidence type="ECO:0000256" key="7">
    <source>
        <dbReference type="ARBA" id="ARBA00022833"/>
    </source>
</evidence>
<dbReference type="Pfam" id="PF14520">
    <property type="entry name" value="HHH_5"/>
    <property type="match status" value="1"/>
</dbReference>
<dbReference type="CDD" id="cd17748">
    <property type="entry name" value="BRCT_DNA_ligase_like"/>
    <property type="match status" value="1"/>
</dbReference>
<dbReference type="InterPro" id="IPR001357">
    <property type="entry name" value="BRCT_dom"/>
</dbReference>
<evidence type="ECO:0000256" key="12">
    <source>
        <dbReference type="ARBA" id="ARBA00060881"/>
    </source>
</evidence>
<dbReference type="Gene3D" id="1.10.287.610">
    <property type="entry name" value="Helix hairpin bin"/>
    <property type="match status" value="1"/>
</dbReference>
<gene>
    <name evidence="13" type="primary">ligA</name>
    <name evidence="15" type="ORF">SZN_20302</name>
</gene>
<dbReference type="Pfam" id="PF12826">
    <property type="entry name" value="HHH_2"/>
    <property type="match status" value="1"/>
</dbReference>
<dbReference type="SMART" id="SM00292">
    <property type="entry name" value="BRCT"/>
    <property type="match status" value="1"/>
</dbReference>
<dbReference type="InterPro" id="IPR010994">
    <property type="entry name" value="RuvA_2-like"/>
</dbReference>
<evidence type="ECO:0000256" key="5">
    <source>
        <dbReference type="ARBA" id="ARBA00022723"/>
    </source>
</evidence>
<dbReference type="Gene3D" id="3.30.470.30">
    <property type="entry name" value="DNA ligase/mRNA capping enzyme"/>
    <property type="match status" value="1"/>
</dbReference>
<name>G2GEX7_9ACTN</name>
<keyword evidence="8 13" id="KW-0460">Magnesium</keyword>
<dbReference type="InterPro" id="IPR018239">
    <property type="entry name" value="DNA_ligase_AS"/>
</dbReference>
<feature type="binding site" evidence="13">
    <location>
        <position position="417"/>
    </location>
    <ligand>
        <name>Zn(2+)</name>
        <dbReference type="ChEBI" id="CHEBI:29105"/>
    </ligand>
</feature>
<evidence type="ECO:0000313" key="15">
    <source>
        <dbReference type="EMBL" id="EGX57918.1"/>
    </source>
</evidence>
<dbReference type="Gene3D" id="2.40.50.140">
    <property type="entry name" value="Nucleic acid-binding proteins"/>
    <property type="match status" value="1"/>
</dbReference>
<dbReference type="EC" id="6.5.1.2" evidence="1 13"/>
<evidence type="ECO:0000256" key="9">
    <source>
        <dbReference type="ARBA" id="ARBA00023027"/>
    </source>
</evidence>
<keyword evidence="16" id="KW-1185">Reference proteome</keyword>
<dbReference type="InterPro" id="IPR001679">
    <property type="entry name" value="DNA_ligase"/>
</dbReference>
<protein>
    <recommendedName>
        <fullName evidence="2 13">DNA ligase</fullName>
        <ecNumber evidence="1 13">6.5.1.2</ecNumber>
    </recommendedName>
    <alternativeName>
        <fullName evidence="13">Polydeoxyribonucleotide synthase [NAD(+)]</fullName>
    </alternativeName>
</protein>
<dbReference type="PROSITE" id="PS50172">
    <property type="entry name" value="BRCT"/>
    <property type="match status" value="1"/>
</dbReference>
<dbReference type="RefSeq" id="WP_007497918.1">
    <property type="nucleotide sequence ID" value="NZ_AGBF01000073.1"/>
</dbReference>
<dbReference type="Gene3D" id="3.40.50.10190">
    <property type="entry name" value="BRCT domain"/>
    <property type="match status" value="1"/>
</dbReference>
<dbReference type="PATRIC" id="fig|700597.3.peg.3982"/>
<evidence type="ECO:0000256" key="2">
    <source>
        <dbReference type="ARBA" id="ARBA00013308"/>
    </source>
</evidence>